<protein>
    <submittedName>
        <fullName evidence="2">Uncharacterized protein</fullName>
    </submittedName>
</protein>
<accession>A0A8H3YSG5</accession>
<gene>
    <name evidence="2" type="ORF">BLS_006210</name>
    <name evidence="3" type="ORF">EG328_011443</name>
</gene>
<feature type="compositionally biased region" description="Basic and acidic residues" evidence="1">
    <location>
        <begin position="500"/>
        <end position="515"/>
    </location>
</feature>
<dbReference type="EMBL" id="WNWS01000085">
    <property type="protein sequence ID" value="KAE9981745.1"/>
    <property type="molecule type" value="Genomic_DNA"/>
</dbReference>
<evidence type="ECO:0000256" key="1">
    <source>
        <dbReference type="SAM" id="MobiDB-lite"/>
    </source>
</evidence>
<proteinExistence type="predicted"/>
<dbReference type="Proteomes" id="UP000433883">
    <property type="component" value="Unassembled WGS sequence"/>
</dbReference>
<organism evidence="2 4">
    <name type="scientific">Venturia inaequalis</name>
    <name type="common">Apple scab fungus</name>
    <dbReference type="NCBI Taxonomy" id="5025"/>
    <lineage>
        <taxon>Eukaryota</taxon>
        <taxon>Fungi</taxon>
        <taxon>Dikarya</taxon>
        <taxon>Ascomycota</taxon>
        <taxon>Pezizomycotina</taxon>
        <taxon>Dothideomycetes</taxon>
        <taxon>Pleosporomycetidae</taxon>
        <taxon>Venturiales</taxon>
        <taxon>Venturiaceae</taxon>
        <taxon>Venturia</taxon>
    </lineage>
</organism>
<evidence type="ECO:0000313" key="5">
    <source>
        <dbReference type="Proteomes" id="UP000447873"/>
    </source>
</evidence>
<reference evidence="2 4" key="1">
    <citation type="submission" date="2019-11" db="EMBL/GenBank/DDBJ databases">
        <title>Venturia inaequalis Genome Resource.</title>
        <authorList>
            <person name="Lichtner F.J."/>
        </authorList>
    </citation>
    <scope>NUCLEOTIDE SEQUENCE [LARGE SCALE GENOMIC DNA]</scope>
    <source>
        <strain evidence="3 5">120213</strain>
        <strain evidence="2">Bline_iso_100314</strain>
    </source>
</reference>
<comment type="caution">
    <text evidence="2">The sequence shown here is derived from an EMBL/GenBank/DDBJ whole genome shotgun (WGS) entry which is preliminary data.</text>
</comment>
<dbReference type="AlphaFoldDB" id="A0A8H3YSG5"/>
<dbReference type="Proteomes" id="UP000447873">
    <property type="component" value="Unassembled WGS sequence"/>
</dbReference>
<feature type="compositionally biased region" description="Polar residues" evidence="1">
    <location>
        <begin position="458"/>
        <end position="468"/>
    </location>
</feature>
<name>A0A8H3YSG5_VENIN</name>
<feature type="region of interest" description="Disordered" evidence="1">
    <location>
        <begin position="1"/>
        <end position="40"/>
    </location>
</feature>
<feature type="region of interest" description="Disordered" evidence="1">
    <location>
        <begin position="455"/>
        <end position="487"/>
    </location>
</feature>
<sequence>MAESTSGNGNKGTKRLSQEAAEGEADPKRGKPQGHQVNQDFVSLDGAPTALSFEEREAEYLRRNYALIHAGSDTFQGRLNYWTNQQNEDGHNAEDNYHRLTADKDDEFNTMLYEDCVLAVDCVTEAIKDEEGQPAYALFTHGLYDVTAEPYTQGPTTIVARNEKELILAWMLNAYRHTDFSGKPDRQKEDAEASMHIICINAVHVSEQEDYIYVFDSFPGLEEKGKAIFNKKELQDCLTATAWLKGKKLTYVERNDRNEALAAHQLRGSTRKSCGIHSILNGWAVAMGIRDWLDPTVALREADYVDAICLIKLVVCGLCDFWTIFAFMRHIRLIILPEEVKKYAQYHNMIYKSGVDKDKPAIKTMGTSAIDRLVSTMKTEGVHFFDRTVGMTGDISNKNKKIRQNGEASLEKRRLAALDISHTFADDDSSERIVREKKLHEELEANFERAKAALDAQAPSTNTASNTDAAPILPTANESAPTLPGLKEKIQERIRVVIEKHQRSRPESKPQDKGVHTPPDTNANANVGVNEDANTNAENNDPYAQADQQLTQALRRCHNLAFLVKDQLNPSSFRPRRDCRVKTFNHLAQEVLGTDNFIPVPLIMKAVVEVVAEEFGATLYKEDALGGKVDRMREWGFPEEGLDYDWLSMGRGGVGA</sequence>
<evidence type="ECO:0000313" key="4">
    <source>
        <dbReference type="Proteomes" id="UP000433883"/>
    </source>
</evidence>
<evidence type="ECO:0000313" key="3">
    <source>
        <dbReference type="EMBL" id="KAE9981745.1"/>
    </source>
</evidence>
<feature type="compositionally biased region" description="Low complexity" evidence="1">
    <location>
        <begin position="530"/>
        <end position="541"/>
    </location>
</feature>
<dbReference type="EMBL" id="WNWQ01000450">
    <property type="protein sequence ID" value="KAE9967736.1"/>
    <property type="molecule type" value="Genomic_DNA"/>
</dbReference>
<feature type="region of interest" description="Disordered" evidence="1">
    <location>
        <begin position="500"/>
        <end position="541"/>
    </location>
</feature>
<evidence type="ECO:0000313" key="2">
    <source>
        <dbReference type="EMBL" id="KAE9967736.1"/>
    </source>
</evidence>